<accession>A0A4Z0NZH1</accession>
<protein>
    <submittedName>
        <fullName evidence="1">Uncharacterized protein</fullName>
    </submittedName>
</protein>
<evidence type="ECO:0000313" key="2">
    <source>
        <dbReference type="Proteomes" id="UP000298337"/>
    </source>
</evidence>
<dbReference type="Proteomes" id="UP000298337">
    <property type="component" value="Unassembled WGS sequence"/>
</dbReference>
<proteinExistence type="predicted"/>
<evidence type="ECO:0000313" key="1">
    <source>
        <dbReference type="EMBL" id="TGE03727.1"/>
    </source>
</evidence>
<name>A0A4Z0NZH1_9BACT</name>
<organism evidence="1 2">
    <name type="scientific">Hymenobacter fodinae</name>
    <dbReference type="NCBI Taxonomy" id="2510796"/>
    <lineage>
        <taxon>Bacteria</taxon>
        <taxon>Pseudomonadati</taxon>
        <taxon>Bacteroidota</taxon>
        <taxon>Cytophagia</taxon>
        <taxon>Cytophagales</taxon>
        <taxon>Hymenobacteraceae</taxon>
        <taxon>Hymenobacter</taxon>
    </lineage>
</organism>
<reference evidence="1 2" key="1">
    <citation type="submission" date="2019-04" db="EMBL/GenBank/DDBJ databases">
        <authorList>
            <person name="Feng G."/>
            <person name="Zhang J."/>
            <person name="Zhu H."/>
        </authorList>
    </citation>
    <scope>NUCLEOTIDE SEQUENCE [LARGE SCALE GENOMIC DNA]</scope>
    <source>
        <strain evidence="1 2">92R-1</strain>
    </source>
</reference>
<gene>
    <name evidence="1" type="ORF">EU556_24250</name>
</gene>
<sequence length="155" mass="17118">MFLASLMHPDTATANKLLQQALASAAVESFGLAHQMPFLEFRDGGSEDHTLSIDTEVESNIVFEEALGLTQEEKLLLLFNRVNLRLVTHIECDDLANLVIDFDNGVQLRFAGSPKEETSEPWQLGSKANFETGGYLLIATYAGGYAMWDYTTKAV</sequence>
<keyword evidence="2" id="KW-1185">Reference proteome</keyword>
<dbReference type="EMBL" id="SRLA01000007">
    <property type="protein sequence ID" value="TGE03727.1"/>
    <property type="molecule type" value="Genomic_DNA"/>
</dbReference>
<dbReference type="AlphaFoldDB" id="A0A4Z0NZH1"/>
<comment type="caution">
    <text evidence="1">The sequence shown here is derived from an EMBL/GenBank/DDBJ whole genome shotgun (WGS) entry which is preliminary data.</text>
</comment>